<dbReference type="Pfam" id="PF12708">
    <property type="entry name" value="Pect-lyase_RHGA_epim"/>
    <property type="match status" value="1"/>
</dbReference>
<feature type="region of interest" description="Disordered" evidence="1">
    <location>
        <begin position="27"/>
        <end position="46"/>
    </location>
</feature>
<evidence type="ECO:0000313" key="4">
    <source>
        <dbReference type="EMBL" id="MCI5756155.1"/>
    </source>
</evidence>
<dbReference type="GO" id="GO:0016787">
    <property type="term" value="F:hydrolase activity"/>
    <property type="evidence" value="ECO:0007669"/>
    <property type="project" value="UniProtKB-KW"/>
</dbReference>
<dbReference type="Proteomes" id="UP001139365">
    <property type="component" value="Unassembled WGS sequence"/>
</dbReference>
<sequence>MKKMMISVLGAGLAALFLAGCSGNGNTQTAGSAETGEPEKPASTGAGTYIVSNMEDLLALKPAETKAIVMMKGYYSSGDGGGGTFYYDAAARNQDNGATVIRSDSTKGRFVRDCEENYVNVKWFGAKGDGSTDDTAAIQAAIDALPGGGGTVSLPGGTYNISSAIRIGDGNAGDRTSSKSGIKFIGSGGGFAFATKAATTINAIADMDEMLILRGRISDCEIAGINLAGNGKAKTCLLLHSFAGSYFHNICAMGFTETGIKILGGSAPTGNYNITNRFESLGAYCLYDNTTALLIDGDYASINDTWLTVFTDCRFDTAQSKNSVAAHFKFVDSISFYRCHFNTYDDSSTGAIFDALNNNDFPCGMAFYDCSMVSHQVWEDENHRMRKQYFYGFGTYDNEQIPTNSKLIGFTDTGIPFNMDDLAAYLAAQSGGAGDNGEYSLPQRAGRVDTDDANGHGNGTHINLKEGNTVAVLVNAKTQLTGGSFYLSSYGNNTGTVTFDVYRWDTDYKTTLKGRKLATDSAVDFTDNTIFNAAFDGLDTGYYLIVINGTSPADDHGVAVWIRGPVPSSITFVNGERVDAGLRGQFITK</sequence>
<name>A0AAE3FIK5_9BACT</name>
<dbReference type="EMBL" id="JALEMU010000124">
    <property type="protein sequence ID" value="MCI5756155.1"/>
    <property type="molecule type" value="Genomic_DNA"/>
</dbReference>
<comment type="caution">
    <text evidence="4">The sequence shown here is derived from an EMBL/GenBank/DDBJ whole genome shotgun (WGS) entry which is preliminary data.</text>
</comment>
<feature type="signal peptide" evidence="2">
    <location>
        <begin position="1"/>
        <end position="19"/>
    </location>
</feature>
<keyword evidence="4" id="KW-0378">Hydrolase</keyword>
<evidence type="ECO:0000313" key="5">
    <source>
        <dbReference type="Proteomes" id="UP001139365"/>
    </source>
</evidence>
<evidence type="ECO:0000259" key="3">
    <source>
        <dbReference type="Pfam" id="PF12708"/>
    </source>
</evidence>
<dbReference type="Gene3D" id="2.160.20.10">
    <property type="entry name" value="Single-stranded right-handed beta-helix, Pectin lyase-like"/>
    <property type="match status" value="1"/>
</dbReference>
<accession>A0AAE3FIK5</accession>
<dbReference type="SUPFAM" id="SSF51126">
    <property type="entry name" value="Pectin lyase-like"/>
    <property type="match status" value="1"/>
</dbReference>
<dbReference type="InterPro" id="IPR012334">
    <property type="entry name" value="Pectin_lyas_fold"/>
</dbReference>
<proteinExistence type="predicted"/>
<reference evidence="4 5" key="1">
    <citation type="submission" date="2022-03" db="EMBL/GenBank/DDBJ databases">
        <title>Metagenome-assembled genomes from swine fecal metagenomes.</title>
        <authorList>
            <person name="Holman D.B."/>
            <person name="Kommadath A."/>
        </authorList>
    </citation>
    <scope>NUCLEOTIDE SEQUENCE [LARGE SCALE GENOMIC DNA]</scope>
    <source>
        <strain evidence="4">SUG147</strain>
    </source>
</reference>
<organism evidence="4 5">
    <name type="scientific">Candidatus Colimorpha enterica</name>
    <dbReference type="NCBI Taxonomy" id="3083063"/>
    <lineage>
        <taxon>Bacteria</taxon>
        <taxon>Pseudomonadati</taxon>
        <taxon>Bacteroidota</taxon>
        <taxon>Bacteroidia</taxon>
        <taxon>Bacteroidales</taxon>
        <taxon>Candidatus Colimorpha</taxon>
    </lineage>
</organism>
<feature type="domain" description="Rhamnogalacturonase A/B/Epimerase-like pectate lyase" evidence="3">
    <location>
        <begin position="118"/>
        <end position="198"/>
    </location>
</feature>
<feature type="chain" id="PRO_5042241434" evidence="2">
    <location>
        <begin position="20"/>
        <end position="589"/>
    </location>
</feature>
<evidence type="ECO:0000256" key="2">
    <source>
        <dbReference type="SAM" id="SignalP"/>
    </source>
</evidence>
<gene>
    <name evidence="4" type="ORF">MR241_07670</name>
</gene>
<evidence type="ECO:0000256" key="1">
    <source>
        <dbReference type="SAM" id="MobiDB-lite"/>
    </source>
</evidence>
<protein>
    <submittedName>
        <fullName evidence="4">Glycoside hydrolase family 55 protein</fullName>
    </submittedName>
</protein>
<dbReference type="InterPro" id="IPR024535">
    <property type="entry name" value="RHGA/B-epi-like_pectate_lyase"/>
</dbReference>
<keyword evidence="2" id="KW-0732">Signal</keyword>
<dbReference type="InterPro" id="IPR011050">
    <property type="entry name" value="Pectin_lyase_fold/virulence"/>
</dbReference>
<dbReference type="PROSITE" id="PS51257">
    <property type="entry name" value="PROKAR_LIPOPROTEIN"/>
    <property type="match status" value="1"/>
</dbReference>
<dbReference type="AlphaFoldDB" id="A0AAE3FIK5"/>